<dbReference type="AlphaFoldDB" id="A0ABC8M577"/>
<dbReference type="EMBL" id="CAKOAT010944043">
    <property type="protein sequence ID" value="CAH8391427.1"/>
    <property type="molecule type" value="Genomic_DNA"/>
</dbReference>
<dbReference type="Proteomes" id="UP001642260">
    <property type="component" value="Unassembled WGS sequence"/>
</dbReference>
<evidence type="ECO:0000313" key="2">
    <source>
        <dbReference type="Proteomes" id="UP001642260"/>
    </source>
</evidence>
<dbReference type="PANTHER" id="PTHR47568">
    <property type="match status" value="1"/>
</dbReference>
<name>A0ABC8M577_ERUVS</name>
<accession>A0ABC8M577</accession>
<keyword evidence="2" id="KW-1185">Reference proteome</keyword>
<gene>
    <name evidence="1" type="ORF">ERUC_LOCUS43910</name>
</gene>
<comment type="caution">
    <text evidence="1">The sequence shown here is derived from an EMBL/GenBank/DDBJ whole genome shotgun (WGS) entry which is preliminary data.</text>
</comment>
<organism evidence="1 2">
    <name type="scientific">Eruca vesicaria subsp. sativa</name>
    <name type="common">Garden rocket</name>
    <name type="synonym">Eruca sativa</name>
    <dbReference type="NCBI Taxonomy" id="29727"/>
    <lineage>
        <taxon>Eukaryota</taxon>
        <taxon>Viridiplantae</taxon>
        <taxon>Streptophyta</taxon>
        <taxon>Embryophyta</taxon>
        <taxon>Tracheophyta</taxon>
        <taxon>Spermatophyta</taxon>
        <taxon>Magnoliopsida</taxon>
        <taxon>eudicotyledons</taxon>
        <taxon>Gunneridae</taxon>
        <taxon>Pentapetalae</taxon>
        <taxon>rosids</taxon>
        <taxon>malvids</taxon>
        <taxon>Brassicales</taxon>
        <taxon>Brassicaceae</taxon>
        <taxon>Brassiceae</taxon>
        <taxon>Eruca</taxon>
    </lineage>
</organism>
<evidence type="ECO:0008006" key="3">
    <source>
        <dbReference type="Google" id="ProtNLM"/>
    </source>
</evidence>
<dbReference type="PANTHER" id="PTHR47568:SF2">
    <property type="entry name" value="E3 UBIQUITIN-PROTEIN LIGASE SP1-RELATED"/>
    <property type="match status" value="1"/>
</dbReference>
<protein>
    <recommendedName>
        <fullName evidence="3">RING-type E3 ubiquitin transferase</fullName>
    </recommendedName>
</protein>
<evidence type="ECO:0000313" key="1">
    <source>
        <dbReference type="EMBL" id="CAH8391427.1"/>
    </source>
</evidence>
<dbReference type="InterPro" id="IPR044231">
    <property type="entry name" value="SP1/SPL1"/>
</dbReference>
<proteinExistence type="predicted"/>
<reference evidence="1 2" key="1">
    <citation type="submission" date="2022-03" db="EMBL/GenBank/DDBJ databases">
        <authorList>
            <person name="Macdonald S."/>
            <person name="Ahmed S."/>
            <person name="Newling K."/>
        </authorList>
    </citation>
    <scope>NUCLEOTIDE SEQUENCE [LARGE SCALE GENOMIC DNA]</scope>
</reference>
<sequence length="253" mass="27957">MDLGAAGALCLGFGFFMRILSSSKTTLRTSDLLRRAILVNDLKGLEECFENKEIKNPTVLVRGTVGSNSTVENSCLGVFIEETIALDIEKMNAFGSVEPESKTITVSPRDSLDKEKMKVVGLVVPERKTITVRRKEVPWYLDDGTTRVYVCGYQGAQGFYDTLKEYFSTEPITDVDCQKCLQVLEIGTYLTVVGRAVRDKDGARMIGQAYQFFNGHIQLDEFVTDLKSDLESDGTISLCVIALGVVLLALKII</sequence>